<gene>
    <name evidence="4" type="ORF">MEDL_36711</name>
</gene>
<dbReference type="Gene3D" id="3.10.250.10">
    <property type="entry name" value="SRCR-like domain"/>
    <property type="match status" value="2"/>
</dbReference>
<organism evidence="4 5">
    <name type="scientific">Mytilus edulis</name>
    <name type="common">Blue mussel</name>
    <dbReference type="NCBI Taxonomy" id="6550"/>
    <lineage>
        <taxon>Eukaryota</taxon>
        <taxon>Metazoa</taxon>
        <taxon>Spiralia</taxon>
        <taxon>Lophotrochozoa</taxon>
        <taxon>Mollusca</taxon>
        <taxon>Bivalvia</taxon>
        <taxon>Autobranchia</taxon>
        <taxon>Pteriomorphia</taxon>
        <taxon>Mytilida</taxon>
        <taxon>Mytiloidea</taxon>
        <taxon>Mytilidae</taxon>
        <taxon>Mytilinae</taxon>
        <taxon>Mytilus</taxon>
    </lineage>
</organism>
<dbReference type="EMBL" id="CAJPWZ010001787">
    <property type="protein sequence ID" value="CAG2223446.1"/>
    <property type="molecule type" value="Genomic_DNA"/>
</dbReference>
<keyword evidence="5" id="KW-1185">Reference proteome</keyword>
<evidence type="ECO:0000259" key="3">
    <source>
        <dbReference type="PROSITE" id="PS50287"/>
    </source>
</evidence>
<evidence type="ECO:0000313" key="4">
    <source>
        <dbReference type="EMBL" id="CAG2223446.1"/>
    </source>
</evidence>
<feature type="domain" description="SRCR" evidence="3">
    <location>
        <begin position="180"/>
        <end position="276"/>
    </location>
</feature>
<feature type="domain" description="SRCR" evidence="3">
    <location>
        <begin position="279"/>
        <end position="391"/>
    </location>
</feature>
<comment type="caution">
    <text evidence="4">The sequence shown here is derived from an EMBL/GenBank/DDBJ whole genome shotgun (WGS) entry which is preliminary data.</text>
</comment>
<dbReference type="GO" id="GO:0016020">
    <property type="term" value="C:membrane"/>
    <property type="evidence" value="ECO:0007669"/>
    <property type="project" value="InterPro"/>
</dbReference>
<dbReference type="InterPro" id="IPR036772">
    <property type="entry name" value="SRCR-like_dom_sf"/>
</dbReference>
<accession>A0A8S3SNY7</accession>
<keyword evidence="1" id="KW-1015">Disulfide bond</keyword>
<dbReference type="OrthoDB" id="6273859at2759"/>
<reference evidence="4" key="1">
    <citation type="submission" date="2021-03" db="EMBL/GenBank/DDBJ databases">
        <authorList>
            <person name="Bekaert M."/>
        </authorList>
    </citation>
    <scope>NUCLEOTIDE SEQUENCE</scope>
</reference>
<dbReference type="PANTHER" id="PTHR48071">
    <property type="entry name" value="SRCR DOMAIN-CONTAINING PROTEIN"/>
    <property type="match status" value="1"/>
</dbReference>
<proteinExistence type="predicted"/>
<dbReference type="Pfam" id="PF00530">
    <property type="entry name" value="SRCR"/>
    <property type="match status" value="2"/>
</dbReference>
<dbReference type="AlphaFoldDB" id="A0A8S3SNY7"/>
<dbReference type="PROSITE" id="PS50287">
    <property type="entry name" value="SRCR_2"/>
    <property type="match status" value="2"/>
</dbReference>
<protein>
    <recommendedName>
        <fullName evidence="3">SRCR domain-containing protein</fullName>
    </recommendedName>
</protein>
<comment type="caution">
    <text evidence="2">Lacks conserved residue(s) required for the propagation of feature annotation.</text>
</comment>
<name>A0A8S3SNY7_MYTED</name>
<dbReference type="SUPFAM" id="SSF56487">
    <property type="entry name" value="SRCR-like"/>
    <property type="match status" value="2"/>
</dbReference>
<dbReference type="Proteomes" id="UP000683360">
    <property type="component" value="Unassembled WGS sequence"/>
</dbReference>
<sequence length="454" mass="51291">MEEKTICLRYTLARHSIPTALAYKILGTAINAWPLKYEFQKPCLYHKASVLSVSEDNELRIWIEDNRVMVCMVNQNSLLSISPDIAASVQECLTRNIESSLLFHCKSFGRKITPTKVVDLYTIEAGMPCGSNICFIPSKDVLQIDSWKCDQGREHDTRYLRYWVFDKTQKMCVPGCEGEIRLVGAPVSGRLEIFHNKRGEPYDDGFGYNDAVKRQLGSSSWTNVQFYTSGDRMGQIWLDDLTCQELRGETAISSCSNKGWAKHNCGHTEDVGVWCLTHLKVICASLEETVPEMALEVYYNYQWGTVCNDLFDAVDARVACRQLDIEKIGNWGEWSFGNILPTSCGNGYQQRRRRCNSPIPSAGVQDVMVECKDRTRICNTPQPSNGGLYCNGINADSCPCTMLIVKSCYIDDLLVTITVHGQWGHWQGRSLVLHGNGIINRSRNCDSPSNVWWI</sequence>
<evidence type="ECO:0000256" key="2">
    <source>
        <dbReference type="PROSITE-ProRule" id="PRU00196"/>
    </source>
</evidence>
<dbReference type="InterPro" id="IPR001190">
    <property type="entry name" value="SRCR"/>
</dbReference>
<dbReference type="SMART" id="SM00202">
    <property type="entry name" value="SR"/>
    <property type="match status" value="1"/>
</dbReference>
<evidence type="ECO:0000313" key="5">
    <source>
        <dbReference type="Proteomes" id="UP000683360"/>
    </source>
</evidence>
<dbReference type="PANTHER" id="PTHR48071:SF18">
    <property type="entry name" value="DELETED IN MALIGNANT BRAIN TUMORS 1 PROTEIN-RELATED"/>
    <property type="match status" value="1"/>
</dbReference>
<evidence type="ECO:0000256" key="1">
    <source>
        <dbReference type="ARBA" id="ARBA00023157"/>
    </source>
</evidence>